<reference evidence="1" key="1">
    <citation type="submission" date="2022-06" db="EMBL/GenBank/DDBJ databases">
        <title>New cyanobacteria of genus Symplocastrum in benthos of Lake Baikal.</title>
        <authorList>
            <person name="Sorokovikova E."/>
            <person name="Tikhonova I."/>
            <person name="Krasnopeev A."/>
            <person name="Evseev P."/>
            <person name="Gladkikh A."/>
            <person name="Belykh O."/>
        </authorList>
    </citation>
    <scope>NUCLEOTIDE SEQUENCE</scope>
    <source>
        <strain evidence="1">BBK-W-15</strain>
    </source>
</reference>
<gene>
    <name evidence="1" type="ORF">NJ959_19985</name>
</gene>
<comment type="caution">
    <text evidence="1">The sequence shown here is derived from an EMBL/GenBank/DDBJ whole genome shotgun (WGS) entry which is preliminary data.</text>
</comment>
<keyword evidence="2" id="KW-1185">Reference proteome</keyword>
<dbReference type="Proteomes" id="UP001204953">
    <property type="component" value="Unassembled WGS sequence"/>
</dbReference>
<organism evidence="1 2">
    <name type="scientific">Limnofasciculus baicalensis BBK-W-15</name>
    <dbReference type="NCBI Taxonomy" id="2699891"/>
    <lineage>
        <taxon>Bacteria</taxon>
        <taxon>Bacillati</taxon>
        <taxon>Cyanobacteriota</taxon>
        <taxon>Cyanophyceae</taxon>
        <taxon>Coleofasciculales</taxon>
        <taxon>Coleofasciculaceae</taxon>
        <taxon>Limnofasciculus</taxon>
        <taxon>Limnofasciculus baicalensis</taxon>
    </lineage>
</organism>
<sequence length="55" mass="5895">MKGIPKMAGLRAIAAIPNYSRIKSVTYATEIQFCGLTGAKSGIEYVSCWCLILVG</sequence>
<dbReference type="AlphaFoldDB" id="A0AAE3KTN8"/>
<accession>A0AAE3KTN8</accession>
<name>A0AAE3KTN8_9CYAN</name>
<dbReference type="EMBL" id="JAMZMM010000232">
    <property type="protein sequence ID" value="MCP2730712.1"/>
    <property type="molecule type" value="Genomic_DNA"/>
</dbReference>
<dbReference type="RefSeq" id="WP_254013466.1">
    <property type="nucleotide sequence ID" value="NZ_JAMZMM010000232.1"/>
</dbReference>
<evidence type="ECO:0000313" key="2">
    <source>
        <dbReference type="Proteomes" id="UP001204953"/>
    </source>
</evidence>
<proteinExistence type="predicted"/>
<evidence type="ECO:0000313" key="1">
    <source>
        <dbReference type="EMBL" id="MCP2730712.1"/>
    </source>
</evidence>
<protein>
    <submittedName>
        <fullName evidence="1">Uncharacterized protein</fullName>
    </submittedName>
</protein>